<evidence type="ECO:0000313" key="2">
    <source>
        <dbReference type="Proteomes" id="UP000813461"/>
    </source>
</evidence>
<name>A0A8K0VUP9_9PLEO</name>
<reference evidence="1" key="1">
    <citation type="journal article" date="2021" name="Nat. Commun.">
        <title>Genetic determinants of endophytism in the Arabidopsis root mycobiome.</title>
        <authorList>
            <person name="Mesny F."/>
            <person name="Miyauchi S."/>
            <person name="Thiergart T."/>
            <person name="Pickel B."/>
            <person name="Atanasova L."/>
            <person name="Karlsson M."/>
            <person name="Huettel B."/>
            <person name="Barry K.W."/>
            <person name="Haridas S."/>
            <person name="Chen C."/>
            <person name="Bauer D."/>
            <person name="Andreopoulos W."/>
            <person name="Pangilinan J."/>
            <person name="LaButti K."/>
            <person name="Riley R."/>
            <person name="Lipzen A."/>
            <person name="Clum A."/>
            <person name="Drula E."/>
            <person name="Henrissat B."/>
            <person name="Kohler A."/>
            <person name="Grigoriev I.V."/>
            <person name="Martin F.M."/>
            <person name="Hacquard S."/>
        </authorList>
    </citation>
    <scope>NUCLEOTIDE SEQUENCE</scope>
    <source>
        <strain evidence="1">MPI-SDFR-AT-0120</strain>
    </source>
</reference>
<protein>
    <submittedName>
        <fullName evidence="1">Uncharacterized protein</fullName>
    </submittedName>
</protein>
<comment type="caution">
    <text evidence="1">The sequence shown here is derived from an EMBL/GenBank/DDBJ whole genome shotgun (WGS) entry which is preliminary data.</text>
</comment>
<dbReference type="Proteomes" id="UP000813461">
    <property type="component" value="Unassembled WGS sequence"/>
</dbReference>
<accession>A0A8K0VUP9</accession>
<proteinExistence type="predicted"/>
<dbReference type="AlphaFoldDB" id="A0A8K0VUP9"/>
<organism evidence="1 2">
    <name type="scientific">Paraphoma chrysanthemicola</name>
    <dbReference type="NCBI Taxonomy" id="798071"/>
    <lineage>
        <taxon>Eukaryota</taxon>
        <taxon>Fungi</taxon>
        <taxon>Dikarya</taxon>
        <taxon>Ascomycota</taxon>
        <taxon>Pezizomycotina</taxon>
        <taxon>Dothideomycetes</taxon>
        <taxon>Pleosporomycetidae</taxon>
        <taxon>Pleosporales</taxon>
        <taxon>Pleosporineae</taxon>
        <taxon>Phaeosphaeriaceae</taxon>
        <taxon>Paraphoma</taxon>
    </lineage>
</organism>
<evidence type="ECO:0000313" key="1">
    <source>
        <dbReference type="EMBL" id="KAH7078379.1"/>
    </source>
</evidence>
<gene>
    <name evidence="1" type="ORF">FB567DRAFT_134598</name>
</gene>
<sequence length="97" mass="10639">MKFVLFVLSTVPYGIWVLQAVIAVSTIVLRLTNGSLPATLLEMVCKLSAPPVRASHVCCTIGFQSLFNFQCGHLNAKVHASIECVIMHVVQLLFHLC</sequence>
<dbReference type="EMBL" id="JAGMVJ010000017">
    <property type="protein sequence ID" value="KAH7078379.1"/>
    <property type="molecule type" value="Genomic_DNA"/>
</dbReference>
<keyword evidence="2" id="KW-1185">Reference proteome</keyword>